<dbReference type="EMBL" id="JACVVK020000006">
    <property type="protein sequence ID" value="KAK7506632.1"/>
    <property type="molecule type" value="Genomic_DNA"/>
</dbReference>
<dbReference type="Proteomes" id="UP001519460">
    <property type="component" value="Unassembled WGS sequence"/>
</dbReference>
<gene>
    <name evidence="2" type="ORF">BaRGS_00002107</name>
</gene>
<proteinExistence type="predicted"/>
<evidence type="ECO:0000313" key="3">
    <source>
        <dbReference type="Proteomes" id="UP001519460"/>
    </source>
</evidence>
<comment type="caution">
    <text evidence="2">The sequence shown here is derived from an EMBL/GenBank/DDBJ whole genome shotgun (WGS) entry which is preliminary data.</text>
</comment>
<name>A0ABD0M522_9CAEN</name>
<evidence type="ECO:0000313" key="2">
    <source>
        <dbReference type="EMBL" id="KAK7506632.1"/>
    </source>
</evidence>
<organism evidence="2 3">
    <name type="scientific">Batillaria attramentaria</name>
    <dbReference type="NCBI Taxonomy" id="370345"/>
    <lineage>
        <taxon>Eukaryota</taxon>
        <taxon>Metazoa</taxon>
        <taxon>Spiralia</taxon>
        <taxon>Lophotrochozoa</taxon>
        <taxon>Mollusca</taxon>
        <taxon>Gastropoda</taxon>
        <taxon>Caenogastropoda</taxon>
        <taxon>Sorbeoconcha</taxon>
        <taxon>Cerithioidea</taxon>
        <taxon>Batillariidae</taxon>
        <taxon>Batillaria</taxon>
    </lineage>
</organism>
<dbReference type="AlphaFoldDB" id="A0ABD0M522"/>
<sequence>MDKKRVSGEEVGRMRDKTKRKILCLKASVHMTQSKHLRPTLNEVNNNSKR</sequence>
<evidence type="ECO:0000256" key="1">
    <source>
        <dbReference type="SAM" id="MobiDB-lite"/>
    </source>
</evidence>
<feature type="non-terminal residue" evidence="2">
    <location>
        <position position="50"/>
    </location>
</feature>
<feature type="region of interest" description="Disordered" evidence="1">
    <location>
        <begin position="27"/>
        <end position="50"/>
    </location>
</feature>
<protein>
    <submittedName>
        <fullName evidence="2">Uncharacterized protein</fullName>
    </submittedName>
</protein>
<accession>A0ABD0M522</accession>
<reference evidence="2 3" key="1">
    <citation type="journal article" date="2023" name="Sci. Data">
        <title>Genome assembly of the Korean intertidal mud-creeper Batillaria attramentaria.</title>
        <authorList>
            <person name="Patra A.K."/>
            <person name="Ho P.T."/>
            <person name="Jun S."/>
            <person name="Lee S.J."/>
            <person name="Kim Y."/>
            <person name="Won Y.J."/>
        </authorList>
    </citation>
    <scope>NUCLEOTIDE SEQUENCE [LARGE SCALE GENOMIC DNA]</scope>
    <source>
        <strain evidence="2">Wonlab-2016</strain>
    </source>
</reference>
<keyword evidence="3" id="KW-1185">Reference proteome</keyword>